<dbReference type="SUPFAM" id="SSF52172">
    <property type="entry name" value="CheY-like"/>
    <property type="match status" value="1"/>
</dbReference>
<dbReference type="Pfam" id="PF00072">
    <property type="entry name" value="Response_reg"/>
    <property type="match status" value="1"/>
</dbReference>
<evidence type="ECO:0000313" key="11">
    <source>
        <dbReference type="Proteomes" id="UP001157167"/>
    </source>
</evidence>
<evidence type="ECO:0000256" key="2">
    <source>
        <dbReference type="ARBA" id="ARBA00012438"/>
    </source>
</evidence>
<dbReference type="Gene3D" id="1.10.287.130">
    <property type="match status" value="1"/>
</dbReference>
<dbReference type="InterPro" id="IPR005467">
    <property type="entry name" value="His_kinase_dom"/>
</dbReference>
<keyword evidence="3 6" id="KW-0597">Phosphoprotein</keyword>
<keyword evidence="7" id="KW-0472">Membrane</keyword>
<dbReference type="PANTHER" id="PTHR43047:SF9">
    <property type="entry name" value="HISTIDINE KINASE"/>
    <property type="match status" value="1"/>
</dbReference>
<dbReference type="InterPro" id="IPR004358">
    <property type="entry name" value="Sig_transdc_His_kin-like_C"/>
</dbReference>
<evidence type="ECO:0000259" key="8">
    <source>
        <dbReference type="PROSITE" id="PS50109"/>
    </source>
</evidence>
<reference evidence="11" key="1">
    <citation type="journal article" date="2019" name="Int. J. Syst. Evol. Microbiol.">
        <title>The Global Catalogue of Microorganisms (GCM) 10K type strain sequencing project: providing services to taxonomists for standard genome sequencing and annotation.</title>
        <authorList>
            <consortium name="The Broad Institute Genomics Platform"/>
            <consortium name="The Broad Institute Genome Sequencing Center for Infectious Disease"/>
            <person name="Wu L."/>
            <person name="Ma J."/>
        </authorList>
    </citation>
    <scope>NUCLEOTIDE SEQUENCE [LARGE SCALE GENOMIC DNA]</scope>
    <source>
        <strain evidence="11">NBRC 102407</strain>
    </source>
</reference>
<evidence type="ECO:0000259" key="9">
    <source>
        <dbReference type="PROSITE" id="PS50110"/>
    </source>
</evidence>
<dbReference type="SMART" id="SM00448">
    <property type="entry name" value="REC"/>
    <property type="match status" value="1"/>
</dbReference>
<dbReference type="InterPro" id="IPR036097">
    <property type="entry name" value="HisK_dim/P_sf"/>
</dbReference>
<proteinExistence type="predicted"/>
<accession>A0ABQ6FAQ1</accession>
<comment type="catalytic activity">
    <reaction evidence="1">
        <text>ATP + protein L-histidine = ADP + protein N-phospho-L-histidine.</text>
        <dbReference type="EC" id="2.7.13.3"/>
    </reaction>
</comment>
<dbReference type="PANTHER" id="PTHR43047">
    <property type="entry name" value="TWO-COMPONENT HISTIDINE PROTEIN KINASE"/>
    <property type="match status" value="1"/>
</dbReference>
<dbReference type="InterPro" id="IPR036890">
    <property type="entry name" value="HATPase_C_sf"/>
</dbReference>
<evidence type="ECO:0000256" key="7">
    <source>
        <dbReference type="SAM" id="Phobius"/>
    </source>
</evidence>
<dbReference type="Gene3D" id="3.40.50.2300">
    <property type="match status" value="1"/>
</dbReference>
<dbReference type="SMART" id="SM00387">
    <property type="entry name" value="HATPase_c"/>
    <property type="match status" value="1"/>
</dbReference>
<gene>
    <name evidence="10" type="ORF">GCM10007933_13250</name>
</gene>
<evidence type="ECO:0000256" key="5">
    <source>
        <dbReference type="ARBA" id="ARBA00022777"/>
    </source>
</evidence>
<keyword evidence="4" id="KW-0808">Transferase</keyword>
<dbReference type="SUPFAM" id="SSF55874">
    <property type="entry name" value="ATPase domain of HSP90 chaperone/DNA topoisomerase II/histidine kinase"/>
    <property type="match status" value="1"/>
</dbReference>
<feature type="transmembrane region" description="Helical" evidence="7">
    <location>
        <begin position="164"/>
        <end position="185"/>
    </location>
</feature>
<dbReference type="InterPro" id="IPR003661">
    <property type="entry name" value="HisK_dim/P_dom"/>
</dbReference>
<dbReference type="GO" id="GO:0016301">
    <property type="term" value="F:kinase activity"/>
    <property type="evidence" value="ECO:0007669"/>
    <property type="project" value="UniProtKB-KW"/>
</dbReference>
<dbReference type="Proteomes" id="UP001157167">
    <property type="component" value="Unassembled WGS sequence"/>
</dbReference>
<keyword evidence="5 10" id="KW-0418">Kinase</keyword>
<evidence type="ECO:0000256" key="6">
    <source>
        <dbReference type="PROSITE-ProRule" id="PRU00169"/>
    </source>
</evidence>
<dbReference type="InterPro" id="IPR001789">
    <property type="entry name" value="Sig_transdc_resp-reg_receiver"/>
</dbReference>
<dbReference type="SUPFAM" id="SSF47384">
    <property type="entry name" value="Homodimeric domain of signal transducing histidine kinase"/>
    <property type="match status" value="1"/>
</dbReference>
<feature type="transmembrane region" description="Helical" evidence="7">
    <location>
        <begin position="140"/>
        <end position="158"/>
    </location>
</feature>
<evidence type="ECO:0000256" key="4">
    <source>
        <dbReference type="ARBA" id="ARBA00022679"/>
    </source>
</evidence>
<dbReference type="RefSeq" id="WP_284187257.1">
    <property type="nucleotide sequence ID" value="NZ_BSPX01000014.1"/>
</dbReference>
<evidence type="ECO:0000256" key="3">
    <source>
        <dbReference type="ARBA" id="ARBA00022553"/>
    </source>
</evidence>
<dbReference type="PROSITE" id="PS50109">
    <property type="entry name" value="HIS_KIN"/>
    <property type="match status" value="1"/>
</dbReference>
<evidence type="ECO:0000256" key="1">
    <source>
        <dbReference type="ARBA" id="ARBA00000085"/>
    </source>
</evidence>
<feature type="transmembrane region" description="Helical" evidence="7">
    <location>
        <begin position="115"/>
        <end position="133"/>
    </location>
</feature>
<dbReference type="PRINTS" id="PR00344">
    <property type="entry name" value="BCTRLSENSOR"/>
</dbReference>
<feature type="domain" description="Histidine kinase" evidence="8">
    <location>
        <begin position="225"/>
        <end position="439"/>
    </location>
</feature>
<keyword evidence="11" id="KW-1185">Reference proteome</keyword>
<protein>
    <recommendedName>
        <fullName evidence="2">histidine kinase</fullName>
        <ecNumber evidence="2">2.7.13.3</ecNumber>
    </recommendedName>
</protein>
<feature type="transmembrane region" description="Helical" evidence="7">
    <location>
        <begin position="51"/>
        <end position="68"/>
    </location>
</feature>
<feature type="modified residue" description="4-aspartylphosphate" evidence="6">
    <location>
        <position position="511"/>
    </location>
</feature>
<dbReference type="InterPro" id="IPR011006">
    <property type="entry name" value="CheY-like_superfamily"/>
</dbReference>
<feature type="transmembrane region" description="Helical" evidence="7">
    <location>
        <begin position="12"/>
        <end position="45"/>
    </location>
</feature>
<sequence length="582" mass="63365">MTSPLRLDAPHLLAAGMALIDQSFGIAMLGCFLASVLLGSAVLLSGGPAHVGLWCAAMGLACAFGHLWRRRNPARVTPAGAQDYARWMTALLIVLGSLWGLAGCVYMDLESPPSVVSALALIAGMSAAALSIFSPCLPVAIGFLFPAILPVWAYVLIAGSAQYLWLWIGIPLYLLVLTVFARNYALVARRSILLRFENLELVEQLRAETLRAEEANRAKSVFLAAASHDLRQPLHALGLFIASLRRTPLDEGQTDLLTHMDGAARAAGEMLNTLLDFSRLEAGVIEANPQPFPLQPMLRKLEAEFAPQAEQKQLVFRLRDTPAICHTDPSLLELVLRNLIANAVRYTERGGLLIACRRPRAGLAVIEVWDTGIGIPASQHETIFQAFHQLGNPERDRRHGLGLGLAIVRQLVRTMDLALSLASRPGRGSVFRVAIPCHTDAPSPPWPAAATTDQPHDLHRLRVLVIDDDQTVLCAMRALLESWNCDCRTAESEAAAIDCLHDFEPAVVITDYRLRGHRTGHQALDAIRAFLQRRPPAILMTGDTAPDRLREAMAGGVRLLHKPISAEALLEAVLQLAPARPD</sequence>
<keyword evidence="7" id="KW-1133">Transmembrane helix</keyword>
<comment type="caution">
    <text evidence="10">The sequence shown here is derived from an EMBL/GenBank/DDBJ whole genome shotgun (WGS) entry which is preliminary data.</text>
</comment>
<name>A0ABQ6FAQ1_9RHOO</name>
<dbReference type="Gene3D" id="3.30.565.10">
    <property type="entry name" value="Histidine kinase-like ATPase, C-terminal domain"/>
    <property type="match status" value="1"/>
</dbReference>
<dbReference type="Pfam" id="PF02518">
    <property type="entry name" value="HATPase_c"/>
    <property type="match status" value="1"/>
</dbReference>
<dbReference type="EMBL" id="BSPX01000014">
    <property type="protein sequence ID" value="GLT21871.1"/>
    <property type="molecule type" value="Genomic_DNA"/>
</dbReference>
<organism evidence="10 11">
    <name type="scientific">Zoogloea oryzae</name>
    <dbReference type="NCBI Taxonomy" id="310767"/>
    <lineage>
        <taxon>Bacteria</taxon>
        <taxon>Pseudomonadati</taxon>
        <taxon>Pseudomonadota</taxon>
        <taxon>Betaproteobacteria</taxon>
        <taxon>Rhodocyclales</taxon>
        <taxon>Zoogloeaceae</taxon>
        <taxon>Zoogloea</taxon>
    </lineage>
</organism>
<feature type="domain" description="Response regulatory" evidence="9">
    <location>
        <begin position="462"/>
        <end position="577"/>
    </location>
</feature>
<dbReference type="CDD" id="cd00156">
    <property type="entry name" value="REC"/>
    <property type="match status" value="1"/>
</dbReference>
<keyword evidence="7" id="KW-0812">Transmembrane</keyword>
<dbReference type="SMART" id="SM00388">
    <property type="entry name" value="HisKA"/>
    <property type="match status" value="1"/>
</dbReference>
<dbReference type="CDD" id="cd00082">
    <property type="entry name" value="HisKA"/>
    <property type="match status" value="1"/>
</dbReference>
<dbReference type="Pfam" id="PF00512">
    <property type="entry name" value="HisKA"/>
    <property type="match status" value="1"/>
</dbReference>
<dbReference type="PROSITE" id="PS50110">
    <property type="entry name" value="RESPONSE_REGULATORY"/>
    <property type="match status" value="1"/>
</dbReference>
<evidence type="ECO:0000313" key="10">
    <source>
        <dbReference type="EMBL" id="GLT21871.1"/>
    </source>
</evidence>
<dbReference type="InterPro" id="IPR003594">
    <property type="entry name" value="HATPase_dom"/>
</dbReference>
<dbReference type="EC" id="2.7.13.3" evidence="2"/>
<feature type="transmembrane region" description="Helical" evidence="7">
    <location>
        <begin position="89"/>
        <end position="109"/>
    </location>
</feature>